<keyword evidence="2" id="KW-1185">Reference proteome</keyword>
<dbReference type="Proteomes" id="UP000308730">
    <property type="component" value="Unassembled WGS sequence"/>
</dbReference>
<dbReference type="EMBL" id="SGPM01000260">
    <property type="protein sequence ID" value="THH27338.1"/>
    <property type="molecule type" value="Genomic_DNA"/>
</dbReference>
<name>A0A4S4MPZ9_9APHY</name>
<comment type="caution">
    <text evidence="1">The sequence shown here is derived from an EMBL/GenBank/DDBJ whole genome shotgun (WGS) entry which is preliminary data.</text>
</comment>
<sequence length="281" mass="31528">MQRLHSLVIEEGIVAADLWPEMSSRITRNLAEFYPTLREISFVRCSMGPRLTRALLFGVENIESIVFDNYVQGIFAPARHDSGLRPVRLRLLKTITIVGVVPNLSRLLTIGTLKAVREIHLHRLVSWKTADLLLLLENATQRLRSFSTEPGEILPGHLSNDARTAIEDRLYWWMIRPTVASQSASVFRISIGIISPHHTAVSAVHSIQGLPVQELAMAYCFDSSCAHISTTLLPTLFPSLKAVHVLYVGPLEAEEVHLKLRDVFLPAIYTDIELRVEKAVL</sequence>
<gene>
    <name evidence="1" type="ORF">EUX98_g6852</name>
</gene>
<reference evidence="1 2" key="1">
    <citation type="submission" date="2019-02" db="EMBL/GenBank/DDBJ databases">
        <title>Genome sequencing of the rare red list fungi Antrodiella citrinella (Flaviporus citrinellus).</title>
        <authorList>
            <person name="Buettner E."/>
            <person name="Kellner H."/>
        </authorList>
    </citation>
    <scope>NUCLEOTIDE SEQUENCE [LARGE SCALE GENOMIC DNA]</scope>
    <source>
        <strain evidence="1 2">DSM 108506</strain>
    </source>
</reference>
<protein>
    <recommendedName>
        <fullName evidence="3">F-box domain-containing protein</fullName>
    </recommendedName>
</protein>
<accession>A0A4S4MPZ9</accession>
<evidence type="ECO:0008006" key="3">
    <source>
        <dbReference type="Google" id="ProtNLM"/>
    </source>
</evidence>
<evidence type="ECO:0000313" key="1">
    <source>
        <dbReference type="EMBL" id="THH27338.1"/>
    </source>
</evidence>
<proteinExistence type="predicted"/>
<organism evidence="1 2">
    <name type="scientific">Antrodiella citrinella</name>
    <dbReference type="NCBI Taxonomy" id="2447956"/>
    <lineage>
        <taxon>Eukaryota</taxon>
        <taxon>Fungi</taxon>
        <taxon>Dikarya</taxon>
        <taxon>Basidiomycota</taxon>
        <taxon>Agaricomycotina</taxon>
        <taxon>Agaricomycetes</taxon>
        <taxon>Polyporales</taxon>
        <taxon>Steccherinaceae</taxon>
        <taxon>Antrodiella</taxon>
    </lineage>
</organism>
<evidence type="ECO:0000313" key="2">
    <source>
        <dbReference type="Proteomes" id="UP000308730"/>
    </source>
</evidence>
<dbReference type="AlphaFoldDB" id="A0A4S4MPZ9"/>